<feature type="region of interest" description="Disordered" evidence="1">
    <location>
        <begin position="39"/>
        <end position="128"/>
    </location>
</feature>
<name>A0AAE1PFA3_9EUCA</name>
<feature type="compositionally biased region" description="Polar residues" evidence="1">
    <location>
        <begin position="93"/>
        <end position="105"/>
    </location>
</feature>
<feature type="region of interest" description="Disordered" evidence="1">
    <location>
        <begin position="268"/>
        <end position="327"/>
    </location>
</feature>
<sequence>MLVPVIVVTEAPSPDHQHQLLSESTTPSRLRKTFGFAFRKKSEERTSRSRSPSPLRILLPKALSSPSSKRKDTTSPAMLKRKYLRKVKLPPLTQVNSGNKTTSEQCDPESPSIFEEELTDNDSPNDPEFVRRTAERWQRKTGAAQPPLQLLPTVRVQQPSQVWPSSPSQQSAFRRRVSPRPLQHLIQSPFLSAPASPVLGSTFSRGSPQYSSMGSFNHSVSEQNFVRGSQAYSSLGLQIHHGSKSLLASSTFGSSKASFHLSPIFPRKSAQLSPTRPRKGSLSLSPNTHRKGLYGINLSPFTPRKSSLQPPSPHPSEGDRNSWSSTALDDTVTAEVRRQHMRELVGEGLTAPFLRLSVRIRRSFRRTRHKECTSSLHTSASCHTNLLHLPGCTPPASPSSIPRSASLPPDAHNFGDIFLEEPELAHKFVRRLTFSTTASIHNPVYLLISLPVSLQ</sequence>
<keyword evidence="3" id="KW-1185">Reference proteome</keyword>
<evidence type="ECO:0000313" key="3">
    <source>
        <dbReference type="Proteomes" id="UP001292094"/>
    </source>
</evidence>
<accession>A0AAE1PFA3</accession>
<feature type="compositionally biased region" description="Low complexity" evidence="1">
    <location>
        <begin position="49"/>
        <end position="67"/>
    </location>
</feature>
<organism evidence="2 3">
    <name type="scientific">Petrolisthes manimaculis</name>
    <dbReference type="NCBI Taxonomy" id="1843537"/>
    <lineage>
        <taxon>Eukaryota</taxon>
        <taxon>Metazoa</taxon>
        <taxon>Ecdysozoa</taxon>
        <taxon>Arthropoda</taxon>
        <taxon>Crustacea</taxon>
        <taxon>Multicrustacea</taxon>
        <taxon>Malacostraca</taxon>
        <taxon>Eumalacostraca</taxon>
        <taxon>Eucarida</taxon>
        <taxon>Decapoda</taxon>
        <taxon>Pleocyemata</taxon>
        <taxon>Anomura</taxon>
        <taxon>Galatheoidea</taxon>
        <taxon>Porcellanidae</taxon>
        <taxon>Petrolisthes</taxon>
    </lineage>
</organism>
<feature type="compositionally biased region" description="Basic residues" evidence="1">
    <location>
        <begin position="79"/>
        <end position="88"/>
    </location>
</feature>
<reference evidence="2" key="1">
    <citation type="submission" date="2023-11" db="EMBL/GenBank/DDBJ databases">
        <title>Genome assemblies of two species of porcelain crab, Petrolisthes cinctipes and Petrolisthes manimaculis (Anomura: Porcellanidae).</title>
        <authorList>
            <person name="Angst P."/>
        </authorList>
    </citation>
    <scope>NUCLEOTIDE SEQUENCE</scope>
    <source>
        <strain evidence="2">PB745_02</strain>
        <tissue evidence="2">Gill</tissue>
    </source>
</reference>
<dbReference type="AlphaFoldDB" id="A0AAE1PFA3"/>
<evidence type="ECO:0000313" key="2">
    <source>
        <dbReference type="EMBL" id="KAK4306082.1"/>
    </source>
</evidence>
<gene>
    <name evidence="2" type="ORF">Pmani_022059</name>
</gene>
<protein>
    <submittedName>
        <fullName evidence="2">Uncharacterized protein</fullName>
    </submittedName>
</protein>
<proteinExistence type="predicted"/>
<comment type="caution">
    <text evidence="2">The sequence shown here is derived from an EMBL/GenBank/DDBJ whole genome shotgun (WGS) entry which is preliminary data.</text>
</comment>
<dbReference type="Proteomes" id="UP001292094">
    <property type="component" value="Unassembled WGS sequence"/>
</dbReference>
<evidence type="ECO:0000256" key="1">
    <source>
        <dbReference type="SAM" id="MobiDB-lite"/>
    </source>
</evidence>
<dbReference type="EMBL" id="JAWZYT010002181">
    <property type="protein sequence ID" value="KAK4306082.1"/>
    <property type="molecule type" value="Genomic_DNA"/>
</dbReference>
<feature type="compositionally biased region" description="Acidic residues" evidence="1">
    <location>
        <begin position="114"/>
        <end position="125"/>
    </location>
</feature>